<organism evidence="2 3">
    <name type="scientific">Mannheimia pernigra</name>
    <dbReference type="NCBI Taxonomy" id="111844"/>
    <lineage>
        <taxon>Bacteria</taxon>
        <taxon>Pseudomonadati</taxon>
        <taxon>Pseudomonadota</taxon>
        <taxon>Gammaproteobacteria</taxon>
        <taxon>Pasteurellales</taxon>
        <taxon>Pasteurellaceae</taxon>
        <taxon>Mannheimia</taxon>
    </lineage>
</organism>
<dbReference type="RefSeq" id="WP_176809745.1">
    <property type="nucleotide sequence ID" value="NZ_CP055306.1"/>
</dbReference>
<protein>
    <submittedName>
        <fullName evidence="2">Uncharacterized protein</fullName>
    </submittedName>
</protein>
<feature type="signal peptide" evidence="1">
    <location>
        <begin position="1"/>
        <end position="20"/>
    </location>
</feature>
<keyword evidence="1" id="KW-0732">Signal</keyword>
<dbReference type="AlphaFoldDB" id="A0A7D5DXT0"/>
<evidence type="ECO:0000313" key="3">
    <source>
        <dbReference type="Proteomes" id="UP000509660"/>
    </source>
</evidence>
<gene>
    <name evidence="2" type="ORF">HV559_05300</name>
</gene>
<sequence length="108" mass="12622">MKVSLNLVALCLLTVGEAYAQTHNKVNISEPIEQENKPRFKISERRILIPTKEEQVSSFSMEELRVGTQRILDKAEIQYYKSQCRYAFMSDREVIEHRCETKKIAMPD</sequence>
<accession>A0A7D5DXT0</accession>
<evidence type="ECO:0000256" key="1">
    <source>
        <dbReference type="SAM" id="SignalP"/>
    </source>
</evidence>
<evidence type="ECO:0000313" key="2">
    <source>
        <dbReference type="EMBL" id="QLB40325.1"/>
    </source>
</evidence>
<dbReference type="Proteomes" id="UP000509660">
    <property type="component" value="Chromosome"/>
</dbReference>
<reference evidence="2 3" key="1">
    <citation type="submission" date="2020-06" db="EMBL/GenBank/DDBJ databases">
        <title>Mannheimia pernigra sp. nov. isolated from bovine respiratory tract.</title>
        <authorList>
            <person name="Kuhnert P."/>
            <person name="Akarsu-Egger H."/>
        </authorList>
    </citation>
    <scope>NUCLEOTIDE SEQUENCE [LARGE SCALE GENOMIC DNA]</scope>
    <source>
        <strain evidence="2 3">BNO311</strain>
    </source>
</reference>
<dbReference type="EMBL" id="CP055306">
    <property type="protein sequence ID" value="QLB40325.1"/>
    <property type="molecule type" value="Genomic_DNA"/>
</dbReference>
<proteinExistence type="predicted"/>
<feature type="chain" id="PRO_5033033882" evidence="1">
    <location>
        <begin position="21"/>
        <end position="108"/>
    </location>
</feature>
<keyword evidence="3" id="KW-1185">Reference proteome</keyword>
<name>A0A7D5DXT0_9PAST</name>